<dbReference type="GO" id="GO:0005886">
    <property type="term" value="C:plasma membrane"/>
    <property type="evidence" value="ECO:0007669"/>
    <property type="project" value="TreeGrafter"/>
</dbReference>
<dbReference type="PANTHER" id="PTHR24093">
    <property type="entry name" value="CATION TRANSPORTING ATPASE"/>
    <property type="match status" value="1"/>
</dbReference>
<feature type="region of interest" description="Disordered" evidence="19">
    <location>
        <begin position="1"/>
        <end position="45"/>
    </location>
</feature>
<feature type="region of interest" description="Disordered" evidence="19">
    <location>
        <begin position="139"/>
        <end position="165"/>
    </location>
</feature>
<evidence type="ECO:0000256" key="2">
    <source>
        <dbReference type="ARBA" id="ARBA00022448"/>
    </source>
</evidence>
<dbReference type="SFLD" id="SFLDF00027">
    <property type="entry name" value="p-type_atpase"/>
    <property type="match status" value="1"/>
</dbReference>
<comment type="caution">
    <text evidence="21">The sequence shown here is derived from an EMBL/GenBank/DDBJ whole genome shotgun (WGS) entry which is preliminary data.</text>
</comment>
<dbReference type="NCBIfam" id="TIGR01517">
    <property type="entry name" value="ATPase-IIB_Ca"/>
    <property type="match status" value="1"/>
</dbReference>
<name>A0A072PSP5_9EURO</name>
<dbReference type="Pfam" id="PF00689">
    <property type="entry name" value="Cation_ATPase_C"/>
    <property type="match status" value="1"/>
</dbReference>
<dbReference type="STRING" id="1182545.A0A072PSP5"/>
<keyword evidence="22" id="KW-1185">Reference proteome</keyword>
<evidence type="ECO:0000256" key="6">
    <source>
        <dbReference type="ARBA" id="ARBA00022723"/>
    </source>
</evidence>
<dbReference type="SUPFAM" id="SSF56784">
    <property type="entry name" value="HAD-like"/>
    <property type="match status" value="1"/>
</dbReference>
<evidence type="ECO:0000256" key="4">
    <source>
        <dbReference type="ARBA" id="ARBA00022568"/>
    </source>
</evidence>
<evidence type="ECO:0000259" key="20">
    <source>
        <dbReference type="SMART" id="SM00831"/>
    </source>
</evidence>
<feature type="transmembrane region" description="Helical" evidence="18">
    <location>
        <begin position="1051"/>
        <end position="1073"/>
    </location>
</feature>
<evidence type="ECO:0000256" key="7">
    <source>
        <dbReference type="ARBA" id="ARBA00022741"/>
    </source>
</evidence>
<dbReference type="OrthoDB" id="3352408at2759"/>
<keyword evidence="2 18" id="KW-0813">Transport</keyword>
<dbReference type="InterPro" id="IPR023214">
    <property type="entry name" value="HAD_sf"/>
</dbReference>
<dbReference type="NCBIfam" id="TIGR01494">
    <property type="entry name" value="ATPase_P-type"/>
    <property type="match status" value="2"/>
</dbReference>
<dbReference type="CDD" id="cd02081">
    <property type="entry name" value="P-type_ATPase_Ca_PMCA-like"/>
    <property type="match status" value="1"/>
</dbReference>
<feature type="domain" description="Cation-transporting P-type ATPase N-terminal" evidence="20">
    <location>
        <begin position="147"/>
        <end position="214"/>
    </location>
</feature>
<dbReference type="FunFam" id="3.40.1110.10:FF:000031">
    <property type="entry name" value="Calcium-transporting ATPase"/>
    <property type="match status" value="1"/>
</dbReference>
<dbReference type="InterPro" id="IPR044492">
    <property type="entry name" value="P_typ_ATPase_HD_dom"/>
</dbReference>
<feature type="transmembrane region" description="Helical" evidence="18">
    <location>
        <begin position="445"/>
        <end position="472"/>
    </location>
</feature>
<dbReference type="Gene3D" id="3.40.50.1000">
    <property type="entry name" value="HAD superfamily/HAD-like"/>
    <property type="match status" value="1"/>
</dbReference>
<comment type="function">
    <text evidence="18">Catalyzes the hydrolysis of ATP coupled with the transport of calcium.</text>
</comment>
<feature type="transmembrane region" description="Helical" evidence="18">
    <location>
        <begin position="981"/>
        <end position="1000"/>
    </location>
</feature>
<dbReference type="InterPro" id="IPR018303">
    <property type="entry name" value="ATPase_P-typ_P_site"/>
</dbReference>
<dbReference type="GO" id="GO:0046872">
    <property type="term" value="F:metal ion binding"/>
    <property type="evidence" value="ECO:0007669"/>
    <property type="project" value="UniProtKB-KW"/>
</dbReference>
<dbReference type="RefSeq" id="XP_013265719.1">
    <property type="nucleotide sequence ID" value="XM_013410265.1"/>
</dbReference>
<evidence type="ECO:0000256" key="14">
    <source>
        <dbReference type="ARBA" id="ARBA00023136"/>
    </source>
</evidence>
<evidence type="ECO:0000256" key="10">
    <source>
        <dbReference type="ARBA" id="ARBA00022842"/>
    </source>
</evidence>
<reference evidence="21 22" key="1">
    <citation type="submission" date="2013-03" db="EMBL/GenBank/DDBJ databases">
        <title>The Genome Sequence of Exophiala aquamarina CBS 119918.</title>
        <authorList>
            <consortium name="The Broad Institute Genomics Platform"/>
            <person name="Cuomo C."/>
            <person name="de Hoog S."/>
            <person name="Gorbushina A."/>
            <person name="Walker B."/>
            <person name="Young S.K."/>
            <person name="Zeng Q."/>
            <person name="Gargeya S."/>
            <person name="Fitzgerald M."/>
            <person name="Haas B."/>
            <person name="Abouelleil A."/>
            <person name="Allen A.W."/>
            <person name="Alvarado L."/>
            <person name="Arachchi H.M."/>
            <person name="Berlin A.M."/>
            <person name="Chapman S.B."/>
            <person name="Gainer-Dewar J."/>
            <person name="Goldberg J."/>
            <person name="Griggs A."/>
            <person name="Gujja S."/>
            <person name="Hansen M."/>
            <person name="Howarth C."/>
            <person name="Imamovic A."/>
            <person name="Ireland A."/>
            <person name="Larimer J."/>
            <person name="McCowan C."/>
            <person name="Murphy C."/>
            <person name="Pearson M."/>
            <person name="Poon T.W."/>
            <person name="Priest M."/>
            <person name="Roberts A."/>
            <person name="Saif S."/>
            <person name="Shea T."/>
            <person name="Sisk P."/>
            <person name="Sykes S."/>
            <person name="Wortman J."/>
            <person name="Nusbaum C."/>
            <person name="Birren B."/>
        </authorList>
    </citation>
    <scope>NUCLEOTIDE SEQUENCE [LARGE SCALE GENOMIC DNA]</scope>
    <source>
        <strain evidence="21 22">CBS 119918</strain>
    </source>
</reference>
<keyword evidence="13 18" id="KW-0406">Ion transport</keyword>
<keyword evidence="4 18" id="KW-0109">Calcium transport</keyword>
<feature type="transmembrane region" description="Helical" evidence="18">
    <location>
        <begin position="404"/>
        <end position="425"/>
    </location>
</feature>
<evidence type="ECO:0000313" key="22">
    <source>
        <dbReference type="Proteomes" id="UP000027920"/>
    </source>
</evidence>
<dbReference type="SFLD" id="SFLDS00003">
    <property type="entry name" value="Haloacid_Dehalogenase"/>
    <property type="match status" value="1"/>
</dbReference>
<dbReference type="EC" id="7.2.2.10" evidence="18"/>
<dbReference type="FunFam" id="3.40.50.1000:FF:000018">
    <property type="entry name" value="Calcium-transporting ATPase"/>
    <property type="match status" value="1"/>
</dbReference>
<evidence type="ECO:0000256" key="13">
    <source>
        <dbReference type="ARBA" id="ARBA00023065"/>
    </source>
</evidence>
<keyword evidence="10" id="KW-0460">Magnesium</keyword>
<dbReference type="InterPro" id="IPR006068">
    <property type="entry name" value="ATPase_P-typ_cation-transptr_C"/>
</dbReference>
<dbReference type="Pfam" id="PF00690">
    <property type="entry name" value="Cation_ATPase_N"/>
    <property type="match status" value="1"/>
</dbReference>
<dbReference type="Proteomes" id="UP000027920">
    <property type="component" value="Unassembled WGS sequence"/>
</dbReference>
<dbReference type="GeneID" id="25276053"/>
<comment type="similarity">
    <text evidence="15 18">Belongs to the cation transport ATPase (P-type) (TC 3.A.3) family.</text>
</comment>
<feature type="compositionally biased region" description="Polar residues" evidence="19">
    <location>
        <begin position="148"/>
        <end position="164"/>
    </location>
</feature>
<evidence type="ECO:0000256" key="8">
    <source>
        <dbReference type="ARBA" id="ARBA00022837"/>
    </source>
</evidence>
<comment type="catalytic activity">
    <reaction evidence="16 18">
        <text>Ca(2+)(in) + ATP + H2O = Ca(2+)(out) + ADP + phosphate + H(+)</text>
        <dbReference type="Rhea" id="RHEA:18105"/>
        <dbReference type="ChEBI" id="CHEBI:15377"/>
        <dbReference type="ChEBI" id="CHEBI:15378"/>
        <dbReference type="ChEBI" id="CHEBI:29108"/>
        <dbReference type="ChEBI" id="CHEBI:30616"/>
        <dbReference type="ChEBI" id="CHEBI:43474"/>
        <dbReference type="ChEBI" id="CHEBI:456216"/>
        <dbReference type="EC" id="7.2.2.10"/>
    </reaction>
</comment>
<feature type="transmembrane region" description="Helical" evidence="18">
    <location>
        <begin position="899"/>
        <end position="922"/>
    </location>
</feature>
<evidence type="ECO:0000256" key="1">
    <source>
        <dbReference type="ARBA" id="ARBA00004128"/>
    </source>
</evidence>
<dbReference type="PRINTS" id="PR00119">
    <property type="entry name" value="CATATPASE"/>
</dbReference>
<dbReference type="InterPro" id="IPR059000">
    <property type="entry name" value="ATPase_P-type_domA"/>
</dbReference>
<feature type="compositionally biased region" description="Polar residues" evidence="19">
    <location>
        <begin position="1"/>
        <end position="36"/>
    </location>
</feature>
<dbReference type="Pfam" id="PF00122">
    <property type="entry name" value="E1-E2_ATPase"/>
    <property type="match status" value="1"/>
</dbReference>
<dbReference type="PRINTS" id="PR00120">
    <property type="entry name" value="HATPASE"/>
</dbReference>
<sequence length="1150" mass="124321">MEAPTRTSASQPTTFLNPHTADTITRTPHSRSSSMNDPFLSPSATPALASSASSITDVDLEVALRPDPGTEADFEVNNNPFAFSPGQLNKLLSPKSLQAYVALGGLRGIERGLRTNIESGLSLDETTLAGQIVFDDATRYPQEPGKAPSSQDAQTHPSPSSDANAFTDRVRVYSKNILPPKKPTPLWKLMWNAYNDKVLLLLTAAAAISLALGLYETFGAKHEPGAPAPVDWVEGLAICVAIIIVVAVGSLNDYQKEKAFVKLNTRKEDREIKVIRSGKSSMMNVHDILVGDVLHLEPGDLVPVDGIFIQGHGLKCDESSATGESDALSKTGGLEVMRLLREGYHDVSELDPFIISGAKVLEGVGTFVCTSVGVNSSFGKIMMSVRTETEPTPLQKKLEGLATAIAKLGSSAAGLLFFVLLFRFVAQLSGDTRTGAEKASSFMDILIVAITIIVVAVPEGLPLAVTLALAFATTRLLKENNLVRVLRACETMGNATTICSDKTGTLTTNKMTVVAGTFGDASFGKVNDGKIRSTIEFAHELPDTTRKMIIQSVAVNSTAFEGDATTDTTFIGSKTETALLQFARDYLGMGNLSQERANATVVQLMPFDSSKKCMGAVIKLPTSGYRFLVKGASEILLRDSTTITDFQSHDATEISETARESLESTIEAYATQSLRTIGLVYRDFSQWPPSSPAPGNTIDFGAILKDLTFIGVVGIQDPVRPGVPEAVALAQHAGVVVRMVTGDNATTAQAIATECGIFSDGVIMEGPAFRMLSDAQMEAQLPRLQVLARSSPEDKRVLVAKLKAMGETVAVTGDGTNDAPALKTADVGFSMGISGTEVAKEASSIVLMDDNFASIVTALRWGRAVNDAVQKFLQFQITVNITAVLLAFISAVSSSKMQSVLTAVQLLWVNLIMDTFAALALATDPPTPKILDRQPQRKGARLITINMWKMIIGQAIFQLTITLVLYFAGSKILKYDESRQLELNTIIFNTFVWMQIFNEFNNRRLDNKFNIFEGVHRNKFFIFINCIMVGAQIAIVFVGGKAFSITRIDGVQWAICIVLAFLSLPWAVVVRLISDAWFEKVATYVCRPFAIVYRTLCRVSSRVGSFINRSLKKRSTEGTQSPAPEITITEIGKEKVTVTTHEGDIEKGRL</sequence>
<evidence type="ECO:0000256" key="18">
    <source>
        <dbReference type="RuleBase" id="RU361146"/>
    </source>
</evidence>
<dbReference type="Gene3D" id="1.20.1110.10">
    <property type="entry name" value="Calcium-transporting ATPase, transmembrane domain"/>
    <property type="match status" value="1"/>
</dbReference>
<dbReference type="Gene3D" id="3.40.1110.10">
    <property type="entry name" value="Calcium-transporting ATPase, cytoplasmic domain N"/>
    <property type="match status" value="1"/>
</dbReference>
<evidence type="ECO:0000256" key="16">
    <source>
        <dbReference type="ARBA" id="ARBA00048694"/>
    </source>
</evidence>
<dbReference type="InterPro" id="IPR006408">
    <property type="entry name" value="P-type_ATPase_IIB"/>
</dbReference>
<keyword evidence="12 18" id="KW-1133">Transmembrane helix</keyword>
<dbReference type="GO" id="GO:0005388">
    <property type="term" value="F:P-type calcium transporter activity"/>
    <property type="evidence" value="ECO:0007669"/>
    <property type="project" value="UniProtKB-EC"/>
</dbReference>
<feature type="transmembrane region" description="Helical" evidence="18">
    <location>
        <begin position="1020"/>
        <end position="1039"/>
    </location>
</feature>
<dbReference type="GO" id="GO:0006874">
    <property type="term" value="P:intracellular calcium ion homeostasis"/>
    <property type="evidence" value="ECO:0007669"/>
    <property type="project" value="TreeGrafter"/>
</dbReference>
<dbReference type="GO" id="GO:0005774">
    <property type="term" value="C:vacuolar membrane"/>
    <property type="evidence" value="ECO:0007669"/>
    <property type="project" value="UniProtKB-SubCell"/>
</dbReference>
<keyword evidence="14 18" id="KW-0472">Membrane</keyword>
<dbReference type="SUPFAM" id="SSF81665">
    <property type="entry name" value="Calcium ATPase, transmembrane domain M"/>
    <property type="match status" value="1"/>
</dbReference>
<dbReference type="HOGENOM" id="CLU_002360_9_3_1"/>
<dbReference type="VEuPathDB" id="FungiDB:A1O9_01105"/>
<dbReference type="PANTHER" id="PTHR24093:SF346">
    <property type="entry name" value="CALCIUM-TRANSPORTING ATPASE"/>
    <property type="match status" value="1"/>
</dbReference>
<dbReference type="InterPro" id="IPR004014">
    <property type="entry name" value="ATPase_P-typ_cation-transptr_N"/>
</dbReference>
<evidence type="ECO:0000256" key="12">
    <source>
        <dbReference type="ARBA" id="ARBA00022989"/>
    </source>
</evidence>
<proteinExistence type="inferred from homology"/>
<dbReference type="InterPro" id="IPR001757">
    <property type="entry name" value="P_typ_ATPase"/>
</dbReference>
<dbReference type="SFLD" id="SFLDG00002">
    <property type="entry name" value="C1.7:_P-type_atpase_like"/>
    <property type="match status" value="1"/>
</dbReference>
<gene>
    <name evidence="21" type="ORF">A1O9_01105</name>
</gene>
<dbReference type="SUPFAM" id="SSF81653">
    <property type="entry name" value="Calcium ATPase, transduction domain A"/>
    <property type="match status" value="1"/>
</dbReference>
<keyword evidence="11" id="KW-1278">Translocase</keyword>
<dbReference type="EMBL" id="AMGV01000001">
    <property type="protein sequence ID" value="KEF63129.1"/>
    <property type="molecule type" value="Genomic_DNA"/>
</dbReference>
<feature type="transmembrane region" description="Helical" evidence="18">
    <location>
        <begin position="943"/>
        <end position="969"/>
    </location>
</feature>
<dbReference type="FunFam" id="2.70.150.10:FF:000028">
    <property type="entry name" value="Calcium-transporting ATPase"/>
    <property type="match status" value="1"/>
</dbReference>
<dbReference type="InterPro" id="IPR023299">
    <property type="entry name" value="ATPase_P-typ_cyto_dom_N"/>
</dbReference>
<dbReference type="SMART" id="SM00831">
    <property type="entry name" value="Cation_ATPase_N"/>
    <property type="match status" value="1"/>
</dbReference>
<dbReference type="PROSITE" id="PS00154">
    <property type="entry name" value="ATPASE_E1_E2"/>
    <property type="match status" value="1"/>
</dbReference>
<dbReference type="InterPro" id="IPR023298">
    <property type="entry name" value="ATPase_P-typ_TM_dom_sf"/>
</dbReference>
<evidence type="ECO:0000256" key="15">
    <source>
        <dbReference type="ARBA" id="ARBA00038148"/>
    </source>
</evidence>
<feature type="transmembrane region" description="Helical" evidence="18">
    <location>
        <begin position="872"/>
        <end position="893"/>
    </location>
</feature>
<organism evidence="21 22">
    <name type="scientific">Exophiala aquamarina CBS 119918</name>
    <dbReference type="NCBI Taxonomy" id="1182545"/>
    <lineage>
        <taxon>Eukaryota</taxon>
        <taxon>Fungi</taxon>
        <taxon>Dikarya</taxon>
        <taxon>Ascomycota</taxon>
        <taxon>Pezizomycotina</taxon>
        <taxon>Eurotiomycetes</taxon>
        <taxon>Chaetothyriomycetidae</taxon>
        <taxon>Chaetothyriales</taxon>
        <taxon>Herpotrichiellaceae</taxon>
        <taxon>Exophiala</taxon>
    </lineage>
</organism>
<keyword evidence="3" id="KW-0926">Vacuole</keyword>
<keyword evidence="6" id="KW-0479">Metal-binding</keyword>
<keyword evidence="5 18" id="KW-0812">Transmembrane</keyword>
<accession>A0A072PSP5</accession>
<feature type="transmembrane region" description="Helical" evidence="18">
    <location>
        <begin position="198"/>
        <end position="215"/>
    </location>
</feature>
<dbReference type="Pfam" id="PF13246">
    <property type="entry name" value="Cation_ATPase"/>
    <property type="match status" value="1"/>
</dbReference>
<keyword evidence="9 18" id="KW-0067">ATP-binding</keyword>
<evidence type="ECO:0000256" key="19">
    <source>
        <dbReference type="SAM" id="MobiDB-lite"/>
    </source>
</evidence>
<evidence type="ECO:0000256" key="11">
    <source>
        <dbReference type="ARBA" id="ARBA00022967"/>
    </source>
</evidence>
<comment type="function">
    <text evidence="17">This magnesium-dependent enzyme catalyzes the hydrolysis of ATP coupled with the transport of calcium. Transports the calcium to the vacuole and participates in the control of the cytosolic free calcium.</text>
</comment>
<keyword evidence="7 18" id="KW-0547">Nucleotide-binding</keyword>
<dbReference type="InterPro" id="IPR036412">
    <property type="entry name" value="HAD-like_sf"/>
</dbReference>
<evidence type="ECO:0000313" key="21">
    <source>
        <dbReference type="EMBL" id="KEF63129.1"/>
    </source>
</evidence>
<evidence type="ECO:0000256" key="9">
    <source>
        <dbReference type="ARBA" id="ARBA00022840"/>
    </source>
</evidence>
<evidence type="ECO:0000256" key="3">
    <source>
        <dbReference type="ARBA" id="ARBA00022554"/>
    </source>
</evidence>
<evidence type="ECO:0000256" key="17">
    <source>
        <dbReference type="ARBA" id="ARBA00059328"/>
    </source>
</evidence>
<dbReference type="FunFam" id="1.20.1110.10:FF:000039">
    <property type="entry name" value="Calcium-transporting ATPase"/>
    <property type="match status" value="1"/>
</dbReference>
<keyword evidence="8 18" id="KW-0106">Calcium</keyword>
<dbReference type="GO" id="GO:0016887">
    <property type="term" value="F:ATP hydrolysis activity"/>
    <property type="evidence" value="ECO:0007669"/>
    <property type="project" value="InterPro"/>
</dbReference>
<dbReference type="InterPro" id="IPR008250">
    <property type="entry name" value="ATPase_P-typ_transduc_dom_A_sf"/>
</dbReference>
<protein>
    <recommendedName>
        <fullName evidence="18">Calcium-transporting ATPase</fullName>
        <ecNumber evidence="18">7.2.2.10</ecNumber>
    </recommendedName>
</protein>
<dbReference type="Gene3D" id="2.70.150.10">
    <property type="entry name" value="Calcium-transporting ATPase, cytoplasmic transduction domain A"/>
    <property type="match status" value="1"/>
</dbReference>
<evidence type="ECO:0000256" key="5">
    <source>
        <dbReference type="ARBA" id="ARBA00022692"/>
    </source>
</evidence>
<dbReference type="SUPFAM" id="SSF81660">
    <property type="entry name" value="Metal cation-transporting ATPase, ATP-binding domain N"/>
    <property type="match status" value="1"/>
</dbReference>
<comment type="subcellular location">
    <subcellularLocation>
        <location evidence="18">Membrane</location>
        <topology evidence="18">Multi-pass membrane protein</topology>
    </subcellularLocation>
    <subcellularLocation>
        <location evidence="1">Vacuole membrane</location>
        <topology evidence="1">Multi-pass membrane protein</topology>
    </subcellularLocation>
</comment>
<dbReference type="AlphaFoldDB" id="A0A072PSP5"/>
<feature type="transmembrane region" description="Helical" evidence="18">
    <location>
        <begin position="235"/>
        <end position="254"/>
    </location>
</feature>
<dbReference type="GO" id="GO:0005524">
    <property type="term" value="F:ATP binding"/>
    <property type="evidence" value="ECO:0007669"/>
    <property type="project" value="UniProtKB-KW"/>
</dbReference>